<dbReference type="AlphaFoldDB" id="A0ABD2PSQ8"/>
<accession>A0ABD2PSQ8</accession>
<name>A0ABD2PSQ8_9PLAT</name>
<evidence type="ECO:0008006" key="4">
    <source>
        <dbReference type="Google" id="ProtNLM"/>
    </source>
</evidence>
<proteinExistence type="predicted"/>
<organism evidence="2 3">
    <name type="scientific">Cichlidogyrus casuarinus</name>
    <dbReference type="NCBI Taxonomy" id="1844966"/>
    <lineage>
        <taxon>Eukaryota</taxon>
        <taxon>Metazoa</taxon>
        <taxon>Spiralia</taxon>
        <taxon>Lophotrochozoa</taxon>
        <taxon>Platyhelminthes</taxon>
        <taxon>Monogenea</taxon>
        <taxon>Monopisthocotylea</taxon>
        <taxon>Dactylogyridea</taxon>
        <taxon>Ancyrocephalidae</taxon>
        <taxon>Cichlidogyrus</taxon>
    </lineage>
</organism>
<evidence type="ECO:0000256" key="1">
    <source>
        <dbReference type="SAM" id="MobiDB-lite"/>
    </source>
</evidence>
<comment type="caution">
    <text evidence="2">The sequence shown here is derived from an EMBL/GenBank/DDBJ whole genome shotgun (WGS) entry which is preliminary data.</text>
</comment>
<feature type="region of interest" description="Disordered" evidence="1">
    <location>
        <begin position="361"/>
        <end position="381"/>
    </location>
</feature>
<sequence>MYVRGSLSFLSLQAELAGLSINKEADSEMINSAQQELNKLNLTFNLRRRVKIESHLKSLGTSGSLFQNGESIGHWVSYYVFQLAAEAMPQVRSHVSAAFQQCILNNRALKIAFAAPHNSSWLALIPDCHFSRTLGLPQMLSSADLNVFHALLITERIVDMEPVVPKDCYPKKKINAKYLLHLARGVGSSQQGPSHQEPQDDDFVVIDQTPASPEDVDIVLDETPASPEETFDDMGTTELDTPCSPAPYQYDDPNITVFSPKHRTVIIPPENSHTRVHISPISFGGVKRQRSPSPEWDQDRRYLFYDGYDHDYREEDRRYVNQSPNLNLRRRNFTDAQVQEVPLEPFLEDASEITVYSPKAKKRAASLPPESPSNPSKRPTFDLNVPPELVEENSLPVSDMSLSSLVSLPQSYREVVNVNTEEALRKRIKARMTLAANESESTNENEIVEDPVLSRRKEFL</sequence>
<feature type="non-terminal residue" evidence="2">
    <location>
        <position position="460"/>
    </location>
</feature>
<evidence type="ECO:0000313" key="3">
    <source>
        <dbReference type="Proteomes" id="UP001626550"/>
    </source>
</evidence>
<reference evidence="2 3" key="1">
    <citation type="submission" date="2024-11" db="EMBL/GenBank/DDBJ databases">
        <title>Adaptive evolution of stress response genes in parasites aligns with host niche diversity.</title>
        <authorList>
            <person name="Hahn C."/>
            <person name="Resl P."/>
        </authorList>
    </citation>
    <scope>NUCLEOTIDE SEQUENCE [LARGE SCALE GENOMIC DNA]</scope>
    <source>
        <strain evidence="2">EGGRZ-B1_66</strain>
        <tissue evidence="2">Body</tissue>
    </source>
</reference>
<dbReference type="EMBL" id="JBJKFK010003405">
    <property type="protein sequence ID" value="KAL3309937.1"/>
    <property type="molecule type" value="Genomic_DNA"/>
</dbReference>
<protein>
    <recommendedName>
        <fullName evidence="4">RUN domain-containing protein</fullName>
    </recommendedName>
</protein>
<dbReference type="Proteomes" id="UP001626550">
    <property type="component" value="Unassembled WGS sequence"/>
</dbReference>
<keyword evidence="3" id="KW-1185">Reference proteome</keyword>
<gene>
    <name evidence="2" type="ORF">Ciccas_011506</name>
</gene>
<evidence type="ECO:0000313" key="2">
    <source>
        <dbReference type="EMBL" id="KAL3309937.1"/>
    </source>
</evidence>